<evidence type="ECO:0008006" key="3">
    <source>
        <dbReference type="Google" id="ProtNLM"/>
    </source>
</evidence>
<dbReference type="OrthoDB" id="5195793at2"/>
<evidence type="ECO:0000313" key="2">
    <source>
        <dbReference type="Proteomes" id="UP000006461"/>
    </source>
</evidence>
<dbReference type="EMBL" id="FO203431">
    <property type="protein sequence ID" value="CCH89111.1"/>
    <property type="molecule type" value="Genomic_DNA"/>
</dbReference>
<proteinExistence type="predicted"/>
<dbReference type="AlphaFoldDB" id="I4F0E8"/>
<protein>
    <recommendedName>
        <fullName evidence="3">Htaa domain-containing protein</fullName>
    </recommendedName>
</protein>
<gene>
    <name evidence="1" type="ordered locus">MODMU_3701</name>
</gene>
<organism evidence="1 2">
    <name type="scientific">Modestobacter italicus (strain DSM 44449 / CECT 9708 / BC 501)</name>
    <dbReference type="NCBI Taxonomy" id="2732864"/>
    <lineage>
        <taxon>Bacteria</taxon>
        <taxon>Bacillati</taxon>
        <taxon>Actinomycetota</taxon>
        <taxon>Actinomycetes</taxon>
        <taxon>Geodermatophilales</taxon>
        <taxon>Geodermatophilaceae</taxon>
        <taxon>Modestobacter</taxon>
    </lineage>
</organism>
<sequence length="154" mass="16649">MTDHEVTMTSGGIAQWGRALPLRGEMTTVTFEADLMTKLVLSGNAGPTFFRSVFIGMDEVDVDGSTPRGHGVVRLEDPRSGDLLLGHVDWFMVDGKDKGQFTFDDGTGRWKGVAGEIAVDLEFCAQDPEIPLNSGVPVKGLAFIEGTGRFTVRD</sequence>
<dbReference type="HOGENOM" id="CLU_1702261_0_0_11"/>
<dbReference type="PATRIC" id="fig|477641.3.peg.3505"/>
<accession>I4F0E8</accession>
<dbReference type="KEGG" id="mmar:MODMU_3701"/>
<reference evidence="1 2" key="1">
    <citation type="journal article" date="2012" name="J. Bacteriol.">
        <title>Genome Sequence of Radiation-Resistant Modestobacter marinus Strain BC501, a Representative Actinobacterium That Thrives on Calcareous Stone Surfaces.</title>
        <authorList>
            <person name="Normand P."/>
            <person name="Gury J."/>
            <person name="Pujic P."/>
            <person name="Chouaia B."/>
            <person name="Crotti E."/>
            <person name="Brusetti L."/>
            <person name="Daffonchio D."/>
            <person name="Vacherie B."/>
            <person name="Barbe V."/>
            <person name="Medigue C."/>
            <person name="Calteau A."/>
            <person name="Ghodhbane-Gtari F."/>
            <person name="Essoussi I."/>
            <person name="Nouioui I."/>
            <person name="Abbassi-Ghozzi I."/>
            <person name="Gtari M."/>
        </authorList>
    </citation>
    <scope>NUCLEOTIDE SEQUENCE [LARGE SCALE GENOMIC DNA]</scope>
    <source>
        <strain evidence="2">BC 501</strain>
    </source>
</reference>
<dbReference type="Proteomes" id="UP000006461">
    <property type="component" value="Chromosome"/>
</dbReference>
<evidence type="ECO:0000313" key="1">
    <source>
        <dbReference type="EMBL" id="CCH89111.1"/>
    </source>
</evidence>
<name>I4F0E8_MODI5</name>
<keyword evidence="2" id="KW-1185">Reference proteome</keyword>
<dbReference type="STRING" id="477641.MODMU_3701"/>